<dbReference type="InterPro" id="IPR001123">
    <property type="entry name" value="LeuE-type"/>
</dbReference>
<dbReference type="Proteomes" id="UP001519332">
    <property type="component" value="Unassembled WGS sequence"/>
</dbReference>
<evidence type="ECO:0000256" key="4">
    <source>
        <dbReference type="ARBA" id="ARBA00022989"/>
    </source>
</evidence>
<protein>
    <submittedName>
        <fullName evidence="7">Threonine/homoserine/homoserine lactone efflux protein</fullName>
    </submittedName>
</protein>
<reference evidence="7 8" key="1">
    <citation type="submission" date="2021-03" db="EMBL/GenBank/DDBJ databases">
        <title>Sequencing the genomes of 1000 actinobacteria strains.</title>
        <authorList>
            <person name="Klenk H.-P."/>
        </authorList>
    </citation>
    <scope>NUCLEOTIDE SEQUENCE [LARGE SCALE GENOMIC DNA]</scope>
    <source>
        <strain evidence="7 8">DSM 46670</strain>
    </source>
</reference>
<evidence type="ECO:0000256" key="5">
    <source>
        <dbReference type="ARBA" id="ARBA00023136"/>
    </source>
</evidence>
<gene>
    <name evidence="7" type="ORF">JOF56_007687</name>
</gene>
<feature type="transmembrane region" description="Helical" evidence="6">
    <location>
        <begin position="163"/>
        <end position="186"/>
    </location>
</feature>
<keyword evidence="5 6" id="KW-0472">Membrane</keyword>
<feature type="transmembrane region" description="Helical" evidence="6">
    <location>
        <begin position="6"/>
        <end position="25"/>
    </location>
</feature>
<name>A0ABS4TSB1_9PSEU</name>
<organism evidence="7 8">
    <name type="scientific">Kibdelosporangium banguiense</name>
    <dbReference type="NCBI Taxonomy" id="1365924"/>
    <lineage>
        <taxon>Bacteria</taxon>
        <taxon>Bacillati</taxon>
        <taxon>Actinomycetota</taxon>
        <taxon>Actinomycetes</taxon>
        <taxon>Pseudonocardiales</taxon>
        <taxon>Pseudonocardiaceae</taxon>
        <taxon>Kibdelosporangium</taxon>
    </lineage>
</organism>
<comment type="caution">
    <text evidence="7">The sequence shown here is derived from an EMBL/GenBank/DDBJ whole genome shotgun (WGS) entry which is preliminary data.</text>
</comment>
<evidence type="ECO:0000256" key="3">
    <source>
        <dbReference type="ARBA" id="ARBA00022692"/>
    </source>
</evidence>
<evidence type="ECO:0000256" key="2">
    <source>
        <dbReference type="ARBA" id="ARBA00022475"/>
    </source>
</evidence>
<evidence type="ECO:0000256" key="6">
    <source>
        <dbReference type="SAM" id="Phobius"/>
    </source>
</evidence>
<feature type="transmembrane region" description="Helical" evidence="6">
    <location>
        <begin position="73"/>
        <end position="90"/>
    </location>
</feature>
<dbReference type="PANTHER" id="PTHR30086:SF20">
    <property type="entry name" value="ARGININE EXPORTER PROTEIN ARGO-RELATED"/>
    <property type="match status" value="1"/>
</dbReference>
<dbReference type="PIRSF" id="PIRSF006324">
    <property type="entry name" value="LeuE"/>
    <property type="match status" value="1"/>
</dbReference>
<evidence type="ECO:0000256" key="1">
    <source>
        <dbReference type="ARBA" id="ARBA00004651"/>
    </source>
</evidence>
<keyword evidence="4 6" id="KW-1133">Transmembrane helix</keyword>
<feature type="transmembrane region" description="Helical" evidence="6">
    <location>
        <begin position="46"/>
        <end position="67"/>
    </location>
</feature>
<dbReference type="Pfam" id="PF01810">
    <property type="entry name" value="LysE"/>
    <property type="match status" value="1"/>
</dbReference>
<sequence length="220" mass="23546">MPVNYWAYFGFAILVVIAPGPDFAVVMKNSLAYGKHGHQPGLYTSFGVVSSLLVQGLAAALGVAALIVQSQTAFTVLKIVGAVYLAYLGIQSLRSALARRRDAGSEDDSPSDQPDPATPRILFKAFRQGFLSNISNPKVLAFYFSLLPQFVNTSRPALPQVLLLAGTHAGLALIWLVVVVYTLLKVRVWFQRSRGRKILEGAVGVALIGFGVSLATSATP</sequence>
<keyword evidence="8" id="KW-1185">Reference proteome</keyword>
<keyword evidence="2" id="KW-1003">Cell membrane</keyword>
<accession>A0ABS4TSB1</accession>
<dbReference type="EMBL" id="JAGINW010000001">
    <property type="protein sequence ID" value="MBP2327302.1"/>
    <property type="molecule type" value="Genomic_DNA"/>
</dbReference>
<comment type="subcellular location">
    <subcellularLocation>
        <location evidence="1">Cell membrane</location>
        <topology evidence="1">Multi-pass membrane protein</topology>
    </subcellularLocation>
</comment>
<evidence type="ECO:0000313" key="8">
    <source>
        <dbReference type="Proteomes" id="UP001519332"/>
    </source>
</evidence>
<dbReference type="RefSeq" id="WP_209644272.1">
    <property type="nucleotide sequence ID" value="NZ_JAGINW010000001.1"/>
</dbReference>
<evidence type="ECO:0000313" key="7">
    <source>
        <dbReference type="EMBL" id="MBP2327302.1"/>
    </source>
</evidence>
<feature type="transmembrane region" description="Helical" evidence="6">
    <location>
        <begin position="198"/>
        <end position="218"/>
    </location>
</feature>
<keyword evidence="3 6" id="KW-0812">Transmembrane</keyword>
<dbReference type="PANTHER" id="PTHR30086">
    <property type="entry name" value="ARGININE EXPORTER PROTEIN ARGO"/>
    <property type="match status" value="1"/>
</dbReference>
<proteinExistence type="predicted"/>
<feature type="transmembrane region" description="Helical" evidence="6">
    <location>
        <begin position="130"/>
        <end position="151"/>
    </location>
</feature>